<evidence type="ECO:0000313" key="7">
    <source>
        <dbReference type="EMBL" id="AEI45484.1"/>
    </source>
</evidence>
<evidence type="ECO:0000313" key="8">
    <source>
        <dbReference type="Proteomes" id="UP000006620"/>
    </source>
</evidence>
<dbReference type="PATRIC" id="fig|1036673.3.peg.6503"/>
<reference evidence="8" key="1">
    <citation type="submission" date="2011-06" db="EMBL/GenBank/DDBJ databases">
        <title>Complete genome sequence of Paenibacillus mucilaginosus KNP414.</title>
        <authorList>
            <person name="Wang J."/>
            <person name="Hu S."/>
            <person name="Hu X."/>
            <person name="Zhang B."/>
            <person name="Dong D."/>
            <person name="Zhang S."/>
            <person name="Zhao K."/>
            <person name="Wu D."/>
        </authorList>
    </citation>
    <scope>NUCLEOTIDE SEQUENCE [LARGE SCALE GENOMIC DNA]</scope>
    <source>
        <strain evidence="8">KNP414</strain>
    </source>
</reference>
<evidence type="ECO:0000256" key="2">
    <source>
        <dbReference type="ARBA" id="ARBA00022525"/>
    </source>
</evidence>
<evidence type="ECO:0000256" key="4">
    <source>
        <dbReference type="SAM" id="SignalP"/>
    </source>
</evidence>
<name>F8FIN0_PAEMK</name>
<dbReference type="HOGENOM" id="CLU_277405_0_0_9"/>
<feature type="domain" description="GH29D-like beta-sandwich" evidence="5">
    <location>
        <begin position="181"/>
        <end position="234"/>
    </location>
</feature>
<dbReference type="InterPro" id="IPR055372">
    <property type="entry name" value="CBM96"/>
</dbReference>
<evidence type="ECO:0008006" key="9">
    <source>
        <dbReference type="Google" id="ProtNLM"/>
    </source>
</evidence>
<evidence type="ECO:0000256" key="3">
    <source>
        <dbReference type="ARBA" id="ARBA00022729"/>
    </source>
</evidence>
<dbReference type="NCBIfam" id="NF033679">
    <property type="entry name" value="DNRLRE_dom"/>
    <property type="match status" value="1"/>
</dbReference>
<dbReference type="RefSeq" id="WP_013920626.1">
    <property type="nucleotide sequence ID" value="NC_015690.1"/>
</dbReference>
<keyword evidence="2" id="KW-0964">Secreted</keyword>
<sequence>MMNKIRVRTGLLLSAILIGLPALPPPAASAETRPPAVIDELQSWDVAYKRSSTLSLLSNMTNADDPTRVQRSAAYNEYLIYQAPYGFGSFTVYTYINELYKPYDHLQFFTSSDGVNYQEVIAQQYEDGGHLNLLVYEASDLPAGARYLKIRYRGGVILKSPSIGKVVLGSPASVQASVYSGIAALGTQVALSTPTAGASIYYTTDGTDPKTSSARKLYTAPLEIPASEVLDLAAHAEITDGMGRKIGGRISRFNYAAMGPEDIRVAAAADTMVDEAQPDKAFGSAQNLGVRHSRVKDAYFTFSLQNFNALSDTAKLLLHGYASDSTREPASLQLYPAAGGWDEASVTYRSRPALLSDTPLAVKPLAYGLPGWMQFDVTEYAREQKALGRTSITLALRNGTQGTTQIASRETGDRAPFLKITSGGGLSPSGVVDGMDSFALLYKRSNILISTNDAPYFGGDGSRFTRLSTQPGFIVYRLESGVRSFMVSSYFYTGIPIVHNRLYTSADGVTYKELPAIVYPSGSAAGNWQQYIYEASSLPEGTQYVKVEMSGDSKSWTPQLSRASLNQHTSSVQVNTAPADSSLKVELSTPSAPAQIFFRTDGEGGFKTYPGPITLSGYHTIEAYAVKNGLEASPVRHFKINATGQAQIDRYGQVISTDFAGKVRSDEELAADAAADEAYYASLQAPANRDAYGGLKGSSWTYGIPKTGFFDIRRAGGRKVMTTPEGNVYFSLGMNGITPNETYTKVTGREHNFEWIPQFTGEYRAAFLGSQDNFSYYLANKFRKSGRIPSTVSFYTEAVDRLKKWGFNGAGAWTPVQVVRGQSFPYTVMLPMASVTAGKLDGLSLFDIFAPGAAEQMDKAFAAALPALKDDPMLIGYFIDNEYDYHKFHTAVPKLKGHTAMKRKLVDMLRSQYVTMEAFNASWATPYTSFDQLYDAELTVRPGQAYLDMDAFFRLYLDTFYGTVSRLFRQYDGNHLLLGDRWITMTAANVRVRGLLAEASGKYLDAISINHYSAQLDKDMLNDVHTKSGGKAILLSEFSFGTAEQGLKPIVPGSAASQHERQLRYRTYVEGAAALGYVVGAHWFDYVDQAAAGRYWEGYGGERYNSGLVNVADRPYKQLLEGIMATHSKIYDVVMGKTGPFQE</sequence>
<proteinExistence type="predicted"/>
<dbReference type="Proteomes" id="UP000006620">
    <property type="component" value="Chromosome"/>
</dbReference>
<feature type="signal peptide" evidence="4">
    <location>
        <begin position="1"/>
        <end position="30"/>
    </location>
</feature>
<comment type="subcellular location">
    <subcellularLocation>
        <location evidence="1">Secreted</location>
    </subcellularLocation>
</comment>
<evidence type="ECO:0000259" key="5">
    <source>
        <dbReference type="Pfam" id="PF13290"/>
    </source>
</evidence>
<dbReference type="AlphaFoldDB" id="F8FIN0"/>
<evidence type="ECO:0000259" key="6">
    <source>
        <dbReference type="Pfam" id="PF24517"/>
    </source>
</evidence>
<feature type="domain" description="GH29D-like beta-sandwich" evidence="5">
    <location>
        <begin position="581"/>
        <end position="635"/>
    </location>
</feature>
<keyword evidence="3 4" id="KW-0732">Signal</keyword>
<dbReference type="Pfam" id="PF24517">
    <property type="entry name" value="CBM96"/>
    <property type="match status" value="1"/>
</dbReference>
<organism evidence="7 8">
    <name type="scientific">Paenibacillus mucilaginosus (strain KNP414)</name>
    <dbReference type="NCBI Taxonomy" id="1036673"/>
    <lineage>
        <taxon>Bacteria</taxon>
        <taxon>Bacillati</taxon>
        <taxon>Bacillota</taxon>
        <taxon>Bacilli</taxon>
        <taxon>Bacillales</taxon>
        <taxon>Paenibacillaceae</taxon>
        <taxon>Paenibacillus</taxon>
    </lineage>
</organism>
<gene>
    <name evidence="7" type="ordered locus">KNP414_06972</name>
</gene>
<dbReference type="EMBL" id="CP002869">
    <property type="protein sequence ID" value="AEI45484.1"/>
    <property type="molecule type" value="Genomic_DNA"/>
</dbReference>
<dbReference type="Gene3D" id="3.20.20.80">
    <property type="entry name" value="Glycosidases"/>
    <property type="match status" value="1"/>
</dbReference>
<dbReference type="InterPro" id="IPR017853">
    <property type="entry name" value="GH"/>
</dbReference>
<dbReference type="GO" id="GO:0005576">
    <property type="term" value="C:extracellular region"/>
    <property type="evidence" value="ECO:0007669"/>
    <property type="project" value="UniProtKB-SubCell"/>
</dbReference>
<dbReference type="KEGG" id="pms:KNP414_06972"/>
<feature type="domain" description="Carbohydrate-binding module family 96" evidence="6">
    <location>
        <begin position="264"/>
        <end position="421"/>
    </location>
</feature>
<evidence type="ECO:0000256" key="1">
    <source>
        <dbReference type="ARBA" id="ARBA00004613"/>
    </source>
</evidence>
<reference evidence="7 8" key="2">
    <citation type="journal article" date="2013" name="Genome Announc.">
        <title>Genome Sequence of Growth-Improving Paenibacillus mucilaginosus Strain KNP414.</title>
        <authorList>
            <person name="Lu J.J."/>
            <person name="Wang J.F."/>
            <person name="Hu X.F."/>
        </authorList>
    </citation>
    <scope>NUCLEOTIDE SEQUENCE [LARGE SCALE GENOMIC DNA]</scope>
    <source>
        <strain evidence="7 8">KNP414</strain>
    </source>
</reference>
<feature type="chain" id="PRO_5003370688" description="Glycoside hydrolase family 42 N-terminal domain-containing protein" evidence="4">
    <location>
        <begin position="31"/>
        <end position="1143"/>
    </location>
</feature>
<dbReference type="InterPro" id="IPR059177">
    <property type="entry name" value="GH29D-like_dom"/>
</dbReference>
<accession>F8FIN0</accession>
<protein>
    <recommendedName>
        <fullName evidence="9">Glycoside hydrolase family 42 N-terminal domain-containing protein</fullName>
    </recommendedName>
</protein>
<dbReference type="Pfam" id="PF13290">
    <property type="entry name" value="CHB_HEX_C_1"/>
    <property type="match status" value="2"/>
</dbReference>
<dbReference type="SUPFAM" id="SSF51445">
    <property type="entry name" value="(Trans)glycosidases"/>
    <property type="match status" value="1"/>
</dbReference>